<feature type="region of interest" description="Disordered" evidence="1">
    <location>
        <begin position="130"/>
        <end position="180"/>
    </location>
</feature>
<dbReference type="HOGENOM" id="CLU_386445_0_0_1"/>
<feature type="region of interest" description="Disordered" evidence="1">
    <location>
        <begin position="476"/>
        <end position="497"/>
    </location>
</feature>
<evidence type="ECO:0000259" key="2">
    <source>
        <dbReference type="Pfam" id="PF20149"/>
    </source>
</evidence>
<gene>
    <name evidence="3" type="ORF">M422DRAFT_274348</name>
</gene>
<evidence type="ECO:0000313" key="3">
    <source>
        <dbReference type="EMBL" id="KIJ24791.1"/>
    </source>
</evidence>
<feature type="region of interest" description="Disordered" evidence="1">
    <location>
        <begin position="1"/>
        <end position="67"/>
    </location>
</feature>
<feature type="compositionally biased region" description="Polar residues" evidence="1">
    <location>
        <begin position="480"/>
        <end position="497"/>
    </location>
</feature>
<organism evidence="3 4">
    <name type="scientific">Sphaerobolus stellatus (strain SS14)</name>
    <dbReference type="NCBI Taxonomy" id="990650"/>
    <lineage>
        <taxon>Eukaryota</taxon>
        <taxon>Fungi</taxon>
        <taxon>Dikarya</taxon>
        <taxon>Basidiomycota</taxon>
        <taxon>Agaricomycotina</taxon>
        <taxon>Agaricomycetes</taxon>
        <taxon>Phallomycetidae</taxon>
        <taxon>Geastrales</taxon>
        <taxon>Sphaerobolaceae</taxon>
        <taxon>Sphaerobolus</taxon>
    </lineage>
</organism>
<dbReference type="EMBL" id="KN837457">
    <property type="protein sequence ID" value="KIJ24791.1"/>
    <property type="molecule type" value="Genomic_DNA"/>
</dbReference>
<evidence type="ECO:0000313" key="4">
    <source>
        <dbReference type="Proteomes" id="UP000054279"/>
    </source>
</evidence>
<dbReference type="Pfam" id="PF20149">
    <property type="entry name" value="DUF6532"/>
    <property type="match status" value="2"/>
</dbReference>
<dbReference type="InterPro" id="IPR045341">
    <property type="entry name" value="DUF6532"/>
</dbReference>
<feature type="region of interest" description="Disordered" evidence="1">
    <location>
        <begin position="692"/>
        <end position="715"/>
    </location>
</feature>
<accession>A0A0C9UHA9</accession>
<evidence type="ECO:0000256" key="1">
    <source>
        <dbReference type="SAM" id="MobiDB-lite"/>
    </source>
</evidence>
<proteinExistence type="predicted"/>
<feature type="compositionally biased region" description="Polar residues" evidence="1">
    <location>
        <begin position="1"/>
        <end position="23"/>
    </location>
</feature>
<feature type="compositionally biased region" description="Polar residues" evidence="1">
    <location>
        <begin position="233"/>
        <end position="252"/>
    </location>
</feature>
<protein>
    <recommendedName>
        <fullName evidence="2">DUF6532 domain-containing protein</fullName>
    </recommendedName>
</protein>
<dbReference type="AlphaFoldDB" id="A0A0C9UHA9"/>
<reference evidence="3 4" key="1">
    <citation type="submission" date="2014-06" db="EMBL/GenBank/DDBJ databases">
        <title>Evolutionary Origins and Diversification of the Mycorrhizal Mutualists.</title>
        <authorList>
            <consortium name="DOE Joint Genome Institute"/>
            <consortium name="Mycorrhizal Genomics Consortium"/>
            <person name="Kohler A."/>
            <person name="Kuo A."/>
            <person name="Nagy L.G."/>
            <person name="Floudas D."/>
            <person name="Copeland A."/>
            <person name="Barry K.W."/>
            <person name="Cichocki N."/>
            <person name="Veneault-Fourrey C."/>
            <person name="LaButti K."/>
            <person name="Lindquist E.A."/>
            <person name="Lipzen A."/>
            <person name="Lundell T."/>
            <person name="Morin E."/>
            <person name="Murat C."/>
            <person name="Riley R."/>
            <person name="Ohm R."/>
            <person name="Sun H."/>
            <person name="Tunlid A."/>
            <person name="Henrissat B."/>
            <person name="Grigoriev I.V."/>
            <person name="Hibbett D.S."/>
            <person name="Martin F."/>
        </authorList>
    </citation>
    <scope>NUCLEOTIDE SEQUENCE [LARGE SCALE GENOMIC DNA]</scope>
    <source>
        <strain evidence="3 4">SS14</strain>
    </source>
</reference>
<feature type="compositionally biased region" description="Polar residues" evidence="1">
    <location>
        <begin position="138"/>
        <end position="148"/>
    </location>
</feature>
<sequence>MRPVTRSSVNSIGKKTVAAANNRTKAKKGSANPPRKAGSRSKSADTAPTQLLPSPLNLPPGVGGLSITPEVEDALREETDPYFQTVPVKEDILFSDDINEDTNSTVKASIEPVQSYTLKDVPYPYTHVPASGLLQPPIGSQQELSQPLPQDGDTGNGTAKRKSLVSTLSPTAKKSKTTKINTPAALIQAFEERRRHEEGLTHAVQISPSTSTMTQSPTLSPIESPAVPPSTFPADTSNLHPIPTVQSDVSATPSPNAIPVARSIEPAPPTLQLATQTSAERDPTFYNGKILTSASSPNTKLIINEASIRYKLKIVTKHAFPETVNLKTSFAQQAWAEAHASKPPKDGMTLKFSEKIENLIHSNGGSFRGSAASKLSALAAAAYNIPLPITEVSKAMVEELTSDGNLTWRAVQFDEKGKIRRLANDPDTLLRLKPMFGHPFLVEVLKQVVFNPANRPPVRGRLQISAWNLSVRNYPPRQAPSGSDSVRDSPSTHSSTPMAGEWEVWLETMVAWWRIYAHIVIAHEAELDPLPSEAVAFACTVAHCGLRNLVKEKREDFSGEVYSPIYSDYRDLLQDFERESPNEYEEVLAAMLNRARTNLGHVQGPVRSGRRSRTGGLSSLSEEAFNVELRIHGTTTTPPSHVPIPTTMTIAAVVGSHGSVAAAHGHVTQNAPPFATYGMPFQAPYMYSSGPQPTMQYTMPQPSHPSQQFPQNPSQ</sequence>
<name>A0A0C9UHA9_SPHS4</name>
<feature type="compositionally biased region" description="Low complexity" evidence="1">
    <location>
        <begin position="207"/>
        <end position="221"/>
    </location>
</feature>
<dbReference type="Proteomes" id="UP000054279">
    <property type="component" value="Unassembled WGS sequence"/>
</dbReference>
<feature type="domain" description="DUF6532" evidence="2">
    <location>
        <begin position="521"/>
        <end position="576"/>
    </location>
</feature>
<feature type="compositionally biased region" description="Polar residues" evidence="1">
    <location>
        <begin position="40"/>
        <end position="52"/>
    </location>
</feature>
<keyword evidence="4" id="KW-1185">Reference proteome</keyword>
<feature type="domain" description="DUF6532" evidence="2">
    <location>
        <begin position="306"/>
        <end position="454"/>
    </location>
</feature>
<feature type="region of interest" description="Disordered" evidence="1">
    <location>
        <begin position="195"/>
        <end position="252"/>
    </location>
</feature>